<dbReference type="Proteomes" id="UP000789706">
    <property type="component" value="Unassembled WGS sequence"/>
</dbReference>
<name>A0A9N8ZML5_9GLOM</name>
<dbReference type="AlphaFoldDB" id="A0A9N8ZML5"/>
<proteinExistence type="predicted"/>
<sequence length="88" mass="10065">MNNDNIPEELTELETNISSDSSQEEEEVNQNETLWTDATVTTDSHRVYRSYSNAPIVHDELFDVKITIMSNIFEKSGSGYFIQTLICD</sequence>
<gene>
    <name evidence="2" type="ORF">DEBURN_LOCUS4665</name>
</gene>
<reference evidence="2" key="1">
    <citation type="submission" date="2021-06" db="EMBL/GenBank/DDBJ databases">
        <authorList>
            <person name="Kallberg Y."/>
            <person name="Tangrot J."/>
            <person name="Rosling A."/>
        </authorList>
    </citation>
    <scope>NUCLEOTIDE SEQUENCE</scope>
    <source>
        <strain evidence="2">AZ414A</strain>
    </source>
</reference>
<protein>
    <submittedName>
        <fullName evidence="2">2293_t:CDS:1</fullName>
    </submittedName>
</protein>
<feature type="compositionally biased region" description="Acidic residues" evidence="1">
    <location>
        <begin position="1"/>
        <end position="12"/>
    </location>
</feature>
<evidence type="ECO:0000313" key="3">
    <source>
        <dbReference type="Proteomes" id="UP000789706"/>
    </source>
</evidence>
<dbReference type="EMBL" id="CAJVPK010000369">
    <property type="protein sequence ID" value="CAG8500788.1"/>
    <property type="molecule type" value="Genomic_DNA"/>
</dbReference>
<feature type="region of interest" description="Disordered" evidence="1">
    <location>
        <begin position="1"/>
        <end position="31"/>
    </location>
</feature>
<organism evidence="2 3">
    <name type="scientific">Diversispora eburnea</name>
    <dbReference type="NCBI Taxonomy" id="1213867"/>
    <lineage>
        <taxon>Eukaryota</taxon>
        <taxon>Fungi</taxon>
        <taxon>Fungi incertae sedis</taxon>
        <taxon>Mucoromycota</taxon>
        <taxon>Glomeromycotina</taxon>
        <taxon>Glomeromycetes</taxon>
        <taxon>Diversisporales</taxon>
        <taxon>Diversisporaceae</taxon>
        <taxon>Diversispora</taxon>
    </lineage>
</organism>
<evidence type="ECO:0000313" key="2">
    <source>
        <dbReference type="EMBL" id="CAG8500788.1"/>
    </source>
</evidence>
<keyword evidence="3" id="KW-1185">Reference proteome</keyword>
<accession>A0A9N8ZML5</accession>
<comment type="caution">
    <text evidence="2">The sequence shown here is derived from an EMBL/GenBank/DDBJ whole genome shotgun (WGS) entry which is preliminary data.</text>
</comment>
<evidence type="ECO:0000256" key="1">
    <source>
        <dbReference type="SAM" id="MobiDB-lite"/>
    </source>
</evidence>